<dbReference type="InterPro" id="IPR011043">
    <property type="entry name" value="Gal_Oxase/kelch_b-propeller"/>
</dbReference>
<organism evidence="2 3">
    <name type="scientific">Stentor coeruleus</name>
    <dbReference type="NCBI Taxonomy" id="5963"/>
    <lineage>
        <taxon>Eukaryota</taxon>
        <taxon>Sar</taxon>
        <taxon>Alveolata</taxon>
        <taxon>Ciliophora</taxon>
        <taxon>Postciliodesmatophora</taxon>
        <taxon>Heterotrichea</taxon>
        <taxon>Heterotrichida</taxon>
        <taxon>Stentoridae</taxon>
        <taxon>Stentor</taxon>
    </lineage>
</organism>
<dbReference type="InterPro" id="IPR006652">
    <property type="entry name" value="Kelch_1"/>
</dbReference>
<dbReference type="Proteomes" id="UP000187209">
    <property type="component" value="Unassembled WGS sequence"/>
</dbReference>
<gene>
    <name evidence="2" type="ORF">SteCoe_34140</name>
</gene>
<dbReference type="OrthoDB" id="326999at2759"/>
<protein>
    <recommendedName>
        <fullName evidence="4">Kelch motif family protein</fullName>
    </recommendedName>
</protein>
<evidence type="ECO:0000313" key="2">
    <source>
        <dbReference type="EMBL" id="OMJ68418.1"/>
    </source>
</evidence>
<reference evidence="2 3" key="1">
    <citation type="submission" date="2016-11" db="EMBL/GenBank/DDBJ databases">
        <title>The macronuclear genome of Stentor coeruleus: a giant cell with tiny introns.</title>
        <authorList>
            <person name="Slabodnick M."/>
            <person name="Ruby J.G."/>
            <person name="Reiff S.B."/>
            <person name="Swart E.C."/>
            <person name="Gosai S."/>
            <person name="Prabakaran S."/>
            <person name="Witkowska E."/>
            <person name="Larue G.E."/>
            <person name="Fisher S."/>
            <person name="Freeman R.M."/>
            <person name="Gunawardena J."/>
            <person name="Chu W."/>
            <person name="Stover N.A."/>
            <person name="Gregory B.D."/>
            <person name="Nowacki M."/>
            <person name="Derisi J."/>
            <person name="Roy S.W."/>
            <person name="Marshall W.F."/>
            <person name="Sood P."/>
        </authorList>
    </citation>
    <scope>NUCLEOTIDE SEQUENCE [LARGE SCALE GENOMIC DNA]</scope>
    <source>
        <strain evidence="2">WM001</strain>
    </source>
</reference>
<dbReference type="InterPro" id="IPR015915">
    <property type="entry name" value="Kelch-typ_b-propeller"/>
</dbReference>
<accession>A0A1R2AV72</accession>
<evidence type="ECO:0000256" key="1">
    <source>
        <dbReference type="SAM" id="Coils"/>
    </source>
</evidence>
<keyword evidence="1" id="KW-0175">Coiled coil</keyword>
<evidence type="ECO:0000313" key="3">
    <source>
        <dbReference type="Proteomes" id="UP000187209"/>
    </source>
</evidence>
<dbReference type="SMART" id="SM00612">
    <property type="entry name" value="Kelch"/>
    <property type="match status" value="2"/>
</dbReference>
<sequence length="461" mass="53173">MTTSLRCFSLNCLKFPSKIVFCGKNFLICCQKHEEMHIQNCSTQHRTRPLVKKVNKAAKMRMIQTLKKELDKNRKESEKFSEVYNKLVKNLSKLNSQAMQKYKFYQDFCEGMLKNALNDRVPLMFAGDIAMENDVSSENLKEEVNFFWQSFISNTVGFDLNINSLFEETEKCFKQIIGKESKCVSTETLLSRNSIVEPEPVEPEDPDEPLDQHLYFFKQNTKKLIEFDTIRLNYKATQVNVHENQGYCQSICGIPRKRLFVSSGRIGCNTYLDVAYIINLETKQVETLPKYKQRAHAQATLYGNKVYIFGGSNGKLVNFSSSFDLNNRTWNTLPNLPSPVGNTSTLIVGDEEILIAGYLNFIGTFNTKFNSYQCLNVNINTLIISLLIRDDDRIYLLSGDLYMCSADNLTDWQSGSKSLSFYSTSSRPVYRGRKVYFADWKNFVYEFDLDMLELKKVVKIS</sequence>
<keyword evidence="3" id="KW-1185">Reference proteome</keyword>
<name>A0A1R2AV72_9CILI</name>
<dbReference type="AlphaFoldDB" id="A0A1R2AV72"/>
<comment type="caution">
    <text evidence="2">The sequence shown here is derived from an EMBL/GenBank/DDBJ whole genome shotgun (WGS) entry which is preliminary data.</text>
</comment>
<feature type="coiled-coil region" evidence="1">
    <location>
        <begin position="56"/>
        <end position="83"/>
    </location>
</feature>
<evidence type="ECO:0008006" key="4">
    <source>
        <dbReference type="Google" id="ProtNLM"/>
    </source>
</evidence>
<dbReference type="Gene3D" id="2.120.10.80">
    <property type="entry name" value="Kelch-type beta propeller"/>
    <property type="match status" value="1"/>
</dbReference>
<dbReference type="SUPFAM" id="SSF50965">
    <property type="entry name" value="Galactose oxidase, central domain"/>
    <property type="match status" value="1"/>
</dbReference>
<dbReference type="Pfam" id="PF01344">
    <property type="entry name" value="Kelch_1"/>
    <property type="match status" value="1"/>
</dbReference>
<proteinExistence type="predicted"/>
<dbReference type="EMBL" id="MPUH01001334">
    <property type="protein sequence ID" value="OMJ68418.1"/>
    <property type="molecule type" value="Genomic_DNA"/>
</dbReference>